<name>A0A0A2G6V5_9PORP</name>
<evidence type="ECO:0000313" key="3">
    <source>
        <dbReference type="Proteomes" id="UP000030134"/>
    </source>
</evidence>
<dbReference type="SUPFAM" id="SSF160574">
    <property type="entry name" value="BT0923-like"/>
    <property type="match status" value="2"/>
</dbReference>
<reference evidence="2 3" key="1">
    <citation type="submission" date="2014-08" db="EMBL/GenBank/DDBJ databases">
        <title>Porphyromonas gingivicanis strain:COT-022_OH1391 Genome sequencing.</title>
        <authorList>
            <person name="Wallis C."/>
            <person name="Deusch O."/>
            <person name="O'Flynn C."/>
            <person name="Davis I."/>
            <person name="Jospin G."/>
            <person name="Darling A.E."/>
            <person name="Coil D.A."/>
            <person name="Alexiev A."/>
            <person name="Horsfall A."/>
            <person name="Kirkwood N."/>
            <person name="Harris S."/>
            <person name="Eisen J.A."/>
        </authorList>
    </citation>
    <scope>NUCLEOTIDE SEQUENCE [LARGE SCALE GENOMIC DNA]</scope>
    <source>
        <strain evidence="3">COT-022 OH1391</strain>
    </source>
</reference>
<gene>
    <name evidence="2" type="ORF">HQ36_00515</name>
</gene>
<dbReference type="OrthoDB" id="710080at2"/>
<evidence type="ECO:0000259" key="1">
    <source>
        <dbReference type="Pfam" id="PF11396"/>
    </source>
</evidence>
<dbReference type="Proteomes" id="UP000030134">
    <property type="component" value="Unassembled WGS sequence"/>
</dbReference>
<dbReference type="Pfam" id="PF11396">
    <property type="entry name" value="PepSY_like"/>
    <property type="match status" value="1"/>
</dbReference>
<dbReference type="AlphaFoldDB" id="A0A0A2G6V5"/>
<dbReference type="RefSeq" id="WP_036882631.1">
    <property type="nucleotide sequence ID" value="NZ_JQZW01000002.1"/>
</dbReference>
<proteinExistence type="predicted"/>
<protein>
    <recommendedName>
        <fullName evidence="1">Putative beta-lactamase-inhibitor-like PepSY-like domain-containing protein</fullName>
    </recommendedName>
</protein>
<feature type="domain" description="Putative beta-lactamase-inhibitor-like PepSY-like" evidence="1">
    <location>
        <begin position="85"/>
        <end position="161"/>
    </location>
</feature>
<comment type="caution">
    <text evidence="2">The sequence shown here is derived from an EMBL/GenBank/DDBJ whole genome shotgun (WGS) entry which is preliminary data.</text>
</comment>
<accession>A0A0A2G6V5</accession>
<organism evidence="2 3">
    <name type="scientific">Porphyromonas gingivicanis</name>
    <dbReference type="NCBI Taxonomy" id="266762"/>
    <lineage>
        <taxon>Bacteria</taxon>
        <taxon>Pseudomonadati</taxon>
        <taxon>Bacteroidota</taxon>
        <taxon>Bacteroidia</taxon>
        <taxon>Bacteroidales</taxon>
        <taxon>Porphyromonadaceae</taxon>
        <taxon>Porphyromonas</taxon>
    </lineage>
</organism>
<keyword evidence="3" id="KW-1185">Reference proteome</keyword>
<dbReference type="EMBL" id="JQZW01000002">
    <property type="protein sequence ID" value="KGN99003.1"/>
    <property type="molecule type" value="Genomic_DNA"/>
</dbReference>
<dbReference type="STRING" id="266762.HQ36_00515"/>
<evidence type="ECO:0000313" key="2">
    <source>
        <dbReference type="EMBL" id="KGN99003.1"/>
    </source>
</evidence>
<sequence>MKKVLFLTLFIGMIGLMSCHRNSMDKHDVPSTPVNTEQLPNQAKATLNKIEGYTVASSAKFANTTDRGSLYESRLVAKMRAVATAIEIEFDMNGIWTDVEAENGHIPLETIKSLPHFPVKIVEYIKANQLLVEEIERKSYGFKVETVDNRKFFFDKMGELISNKEPENPTVTPDNTAGEAALSFMNAHFPEYRIVQTSTEREEGALHYKFYLQKGYNEGYKLEYKAPATLVEIEGDEDWRLFIPESALRAFLPDPAITYLVNKKLIGFVSDAKLEKSMYEVEAGKYDLKFSLLGELLEEEIDD</sequence>
<dbReference type="Gene3D" id="3.40.1420.30">
    <property type="match status" value="2"/>
</dbReference>
<dbReference type="PROSITE" id="PS51257">
    <property type="entry name" value="PROKAR_LIPOPROTEIN"/>
    <property type="match status" value="1"/>
</dbReference>
<dbReference type="InterPro" id="IPR021533">
    <property type="entry name" value="PepSY-like"/>
</dbReference>